<gene>
    <name evidence="7" type="ORF">DVH24_008362</name>
</gene>
<name>A0A498JQJ0_MALDO</name>
<evidence type="ECO:0000256" key="1">
    <source>
        <dbReference type="ARBA" id="ARBA00022723"/>
    </source>
</evidence>
<dbReference type="AlphaFoldDB" id="A0A498JQJ0"/>
<keyword evidence="8" id="KW-1185">Reference proteome</keyword>
<organism evidence="7 8">
    <name type="scientific">Malus domestica</name>
    <name type="common">Apple</name>
    <name type="synonym">Pyrus malus</name>
    <dbReference type="NCBI Taxonomy" id="3750"/>
    <lineage>
        <taxon>Eukaryota</taxon>
        <taxon>Viridiplantae</taxon>
        <taxon>Streptophyta</taxon>
        <taxon>Embryophyta</taxon>
        <taxon>Tracheophyta</taxon>
        <taxon>Spermatophyta</taxon>
        <taxon>Magnoliopsida</taxon>
        <taxon>eudicotyledons</taxon>
        <taxon>Gunneridae</taxon>
        <taxon>Pentapetalae</taxon>
        <taxon>rosids</taxon>
        <taxon>fabids</taxon>
        <taxon>Rosales</taxon>
        <taxon>Rosaceae</taxon>
        <taxon>Amygdaloideae</taxon>
        <taxon>Maleae</taxon>
        <taxon>Malus</taxon>
    </lineage>
</organism>
<dbReference type="Gene3D" id="3.30.40.10">
    <property type="entry name" value="Zinc/RING finger domain, C3HC4 (zinc finger)"/>
    <property type="match status" value="1"/>
</dbReference>
<evidence type="ECO:0000256" key="5">
    <source>
        <dbReference type="SAM" id="Phobius"/>
    </source>
</evidence>
<keyword evidence="1" id="KW-0479">Metal-binding</keyword>
<keyword evidence="3" id="KW-0862">Zinc</keyword>
<evidence type="ECO:0000256" key="3">
    <source>
        <dbReference type="ARBA" id="ARBA00022833"/>
    </source>
</evidence>
<evidence type="ECO:0000259" key="6">
    <source>
        <dbReference type="PROSITE" id="PS50089"/>
    </source>
</evidence>
<comment type="caution">
    <text evidence="7">The sequence shown here is derived from an EMBL/GenBank/DDBJ whole genome shotgun (WGS) entry which is preliminary data.</text>
</comment>
<dbReference type="SUPFAM" id="SSF57850">
    <property type="entry name" value="RING/U-box"/>
    <property type="match status" value="1"/>
</dbReference>
<dbReference type="PROSITE" id="PS50089">
    <property type="entry name" value="ZF_RING_2"/>
    <property type="match status" value="1"/>
</dbReference>
<dbReference type="Pfam" id="PF13639">
    <property type="entry name" value="zf-RING_2"/>
    <property type="match status" value="1"/>
</dbReference>
<dbReference type="SMART" id="SM00184">
    <property type="entry name" value="RING"/>
    <property type="match status" value="1"/>
</dbReference>
<dbReference type="Proteomes" id="UP000290289">
    <property type="component" value="Chromosome 6"/>
</dbReference>
<reference evidence="7 8" key="1">
    <citation type="submission" date="2018-10" db="EMBL/GenBank/DDBJ databases">
        <title>A high-quality apple genome assembly.</title>
        <authorList>
            <person name="Hu J."/>
        </authorList>
    </citation>
    <scope>NUCLEOTIDE SEQUENCE [LARGE SCALE GENOMIC DNA]</scope>
    <source>
        <strain evidence="8">cv. HFTH1</strain>
        <tissue evidence="7">Young leaf</tissue>
    </source>
</reference>
<dbReference type="InterPro" id="IPR001841">
    <property type="entry name" value="Znf_RING"/>
</dbReference>
<evidence type="ECO:0000313" key="7">
    <source>
        <dbReference type="EMBL" id="RXH95862.1"/>
    </source>
</evidence>
<keyword evidence="5" id="KW-0472">Membrane</keyword>
<proteinExistence type="predicted"/>
<dbReference type="GO" id="GO:0061630">
    <property type="term" value="F:ubiquitin protein ligase activity"/>
    <property type="evidence" value="ECO:0007669"/>
    <property type="project" value="TreeGrafter"/>
</dbReference>
<evidence type="ECO:0000256" key="2">
    <source>
        <dbReference type="ARBA" id="ARBA00022771"/>
    </source>
</evidence>
<keyword evidence="2 4" id="KW-0863">Zinc-finger</keyword>
<protein>
    <recommendedName>
        <fullName evidence="6">RING-type domain-containing protein</fullName>
    </recommendedName>
</protein>
<keyword evidence="5" id="KW-0812">Transmembrane</keyword>
<dbReference type="EMBL" id="RDQH01000332">
    <property type="protein sequence ID" value="RXH95862.1"/>
    <property type="molecule type" value="Genomic_DNA"/>
</dbReference>
<keyword evidence="5" id="KW-1133">Transmembrane helix</keyword>
<accession>A0A498JQJ0</accession>
<feature type="transmembrane region" description="Helical" evidence="5">
    <location>
        <begin position="20"/>
        <end position="40"/>
    </location>
</feature>
<feature type="domain" description="RING-type" evidence="6">
    <location>
        <begin position="109"/>
        <end position="152"/>
    </location>
</feature>
<dbReference type="PANTHER" id="PTHR45969">
    <property type="entry name" value="RING ZINC FINGER PROTEIN-RELATED"/>
    <property type="match status" value="1"/>
</dbReference>
<dbReference type="InterPro" id="IPR013083">
    <property type="entry name" value="Znf_RING/FYVE/PHD"/>
</dbReference>
<sequence length="194" mass="22142">MDPLSGIKIPKWRKTIKTLLVLVHCFKILVVVALSHLGFLKPPLQMTESMEEQHRQNPNGHILVFDPLCQSILPVPIHVLTAYIKRLPVVEFGRVFEKYTKQEDEETECSICLECIERSHEVREQCNCNHLFHGECLDGWVNQEQVTCPLCRALLFPATSEKTSCGGGNVWTVDRNAYFESLIGNSMSSLLYRV</sequence>
<evidence type="ECO:0000313" key="8">
    <source>
        <dbReference type="Proteomes" id="UP000290289"/>
    </source>
</evidence>
<dbReference type="GO" id="GO:0008270">
    <property type="term" value="F:zinc ion binding"/>
    <property type="evidence" value="ECO:0007669"/>
    <property type="project" value="UniProtKB-KW"/>
</dbReference>
<dbReference type="PANTHER" id="PTHR45969:SF81">
    <property type="entry name" value="OS08G0157400 PROTEIN"/>
    <property type="match status" value="1"/>
</dbReference>
<evidence type="ECO:0000256" key="4">
    <source>
        <dbReference type="PROSITE-ProRule" id="PRU00175"/>
    </source>
</evidence>
<dbReference type="GO" id="GO:0016567">
    <property type="term" value="P:protein ubiquitination"/>
    <property type="evidence" value="ECO:0007669"/>
    <property type="project" value="TreeGrafter"/>
</dbReference>